<protein>
    <submittedName>
        <fullName evidence="3">IstB domain protein ATP-binding protein</fullName>
    </submittedName>
</protein>
<organism evidence="3 4">
    <name type="scientific">Olsenella uli (strain ATCC 49627 / DSM 7084 / CCUG 31166 / CIP 109912 / JCM 12494 / LMG 11480 / NCIMB 702895 / VPI D76D-27C)</name>
    <name type="common">Lactobacillus uli</name>
    <dbReference type="NCBI Taxonomy" id="633147"/>
    <lineage>
        <taxon>Bacteria</taxon>
        <taxon>Bacillati</taxon>
        <taxon>Actinomycetota</taxon>
        <taxon>Coriobacteriia</taxon>
        <taxon>Coriobacteriales</taxon>
        <taxon>Atopobiaceae</taxon>
        <taxon>Olsenella</taxon>
    </lineage>
</organism>
<evidence type="ECO:0000313" key="4">
    <source>
        <dbReference type="Proteomes" id="UP000000333"/>
    </source>
</evidence>
<dbReference type="InterPro" id="IPR002611">
    <property type="entry name" value="IstB_ATP-bd"/>
</dbReference>
<dbReference type="GO" id="GO:0005524">
    <property type="term" value="F:ATP binding"/>
    <property type="evidence" value="ECO:0007669"/>
    <property type="project" value="UniProtKB-KW"/>
</dbReference>
<dbReference type="KEGG" id="ols:Olsu_0450"/>
<dbReference type="Proteomes" id="UP000000333">
    <property type="component" value="Chromosome"/>
</dbReference>
<dbReference type="InterPro" id="IPR027417">
    <property type="entry name" value="P-loop_NTPase"/>
</dbReference>
<dbReference type="Gene3D" id="3.40.50.300">
    <property type="entry name" value="P-loop containing nucleotide triphosphate hydrolases"/>
    <property type="match status" value="1"/>
</dbReference>
<evidence type="ECO:0000259" key="2">
    <source>
        <dbReference type="Pfam" id="PF01695"/>
    </source>
</evidence>
<dbReference type="eggNOG" id="COG1484">
    <property type="taxonomic scope" value="Bacteria"/>
</dbReference>
<keyword evidence="3" id="KW-0067">ATP-binding</keyword>
<dbReference type="GeneID" id="78513248"/>
<evidence type="ECO:0000256" key="1">
    <source>
        <dbReference type="SAM" id="MobiDB-lite"/>
    </source>
</evidence>
<dbReference type="STRING" id="633147.Olsu_0450"/>
<dbReference type="RefSeq" id="WP_013251323.1">
    <property type="nucleotide sequence ID" value="NC_014363.1"/>
</dbReference>
<keyword evidence="4" id="KW-1185">Reference proteome</keyword>
<feature type="region of interest" description="Disordered" evidence="1">
    <location>
        <begin position="1"/>
        <end position="64"/>
    </location>
</feature>
<sequence>MSGVPAEGDFAESAAFRARAMGQGPREMREGESHDSWALEGKARGTIDAGEAAGQARRVARPVRGARLREPAARVGGIVHMPERKSGKGRVARLAECPWAEDDEALAAISKTGRGKSLVAQAIGSAARGRLPPTRHARPADPCAGLDRARLAKGGAHLRLTGRLRSIRPLIIDDSPTTPMETASSVDPFEIPEAREGRRATMIASQPGPNERYLRTGGEPIADPILGRVASACRYLDIDGPNMRKRIADNRPKRE</sequence>
<reference evidence="3 4" key="1">
    <citation type="journal article" date="2010" name="Stand. Genomic Sci.">
        <title>Complete genome sequence of Olsenella uli type strain (VPI D76D-27C).</title>
        <authorList>
            <person name="Goker M."/>
            <person name="Held B."/>
            <person name="Lucas S."/>
            <person name="Nolan M."/>
            <person name="Yasawong M."/>
            <person name="Glavina Del Rio T."/>
            <person name="Tice H."/>
            <person name="Cheng J.F."/>
            <person name="Bruce D."/>
            <person name="Detter J.C."/>
            <person name="Tapia R."/>
            <person name="Han C."/>
            <person name="Goodwin L."/>
            <person name="Pitluck S."/>
            <person name="Liolios K."/>
            <person name="Ivanova N."/>
            <person name="Mavromatis K."/>
            <person name="Mikhailova N."/>
            <person name="Pati A."/>
            <person name="Chen A."/>
            <person name="Palaniappan K."/>
            <person name="Land M."/>
            <person name="Hauser L."/>
            <person name="Chang Y.J."/>
            <person name="Jeffries C.D."/>
            <person name="Rohde M."/>
            <person name="Sikorski J."/>
            <person name="Pukall R."/>
            <person name="Woyke T."/>
            <person name="Bristow J."/>
            <person name="Eisen J.A."/>
            <person name="Markowitz V."/>
            <person name="Hugenholtz P."/>
            <person name="Kyrpides N.C."/>
            <person name="Klenk H.P."/>
            <person name="Lapidus A."/>
        </authorList>
    </citation>
    <scope>NUCLEOTIDE SEQUENCE [LARGE SCALE GENOMIC DNA]</scope>
    <source>
        <strain evidence="4">ATCC 49627 / DSM 7084 / CIP 109912 / JCM 12494 / NCIMB 702895 / VPI D76D-27C</strain>
    </source>
</reference>
<evidence type="ECO:0000313" key="3">
    <source>
        <dbReference type="EMBL" id="ADK67571.1"/>
    </source>
</evidence>
<feature type="compositionally biased region" description="Basic and acidic residues" evidence="1">
    <location>
        <begin position="26"/>
        <end position="45"/>
    </location>
</feature>
<gene>
    <name evidence="3" type="ordered locus">Olsu_0450</name>
</gene>
<accession>E1QYV7</accession>
<dbReference type="EMBL" id="CP002106">
    <property type="protein sequence ID" value="ADK67571.1"/>
    <property type="molecule type" value="Genomic_DNA"/>
</dbReference>
<dbReference type="Pfam" id="PF01695">
    <property type="entry name" value="IstB_IS21"/>
    <property type="match status" value="1"/>
</dbReference>
<proteinExistence type="predicted"/>
<name>E1QYV7_OLSUV</name>
<dbReference type="HOGENOM" id="CLU_1089210_0_0_11"/>
<dbReference type="AlphaFoldDB" id="E1QYV7"/>
<feature type="domain" description="IstB-like ATP-binding" evidence="2">
    <location>
        <begin position="47"/>
        <end position="246"/>
    </location>
</feature>
<keyword evidence="3" id="KW-0547">Nucleotide-binding</keyword>